<reference evidence="3" key="1">
    <citation type="submission" date="2024-07" db="EMBL/GenBank/DDBJ databases">
        <title>Two chromosome-level genome assemblies of Korean endemic species Abeliophyllum distichum and Forsythia ovata (Oleaceae).</title>
        <authorList>
            <person name="Jang H."/>
        </authorList>
    </citation>
    <scope>NUCLEOTIDE SEQUENCE [LARGE SCALE GENOMIC DNA]</scope>
</reference>
<dbReference type="GO" id="GO:0003964">
    <property type="term" value="F:RNA-directed DNA polymerase activity"/>
    <property type="evidence" value="ECO:0007669"/>
    <property type="project" value="UniProtKB-KW"/>
</dbReference>
<evidence type="ECO:0000259" key="1">
    <source>
        <dbReference type="Pfam" id="PF24626"/>
    </source>
</evidence>
<accession>A0ABD1P294</accession>
<dbReference type="AlphaFoldDB" id="A0ABD1P294"/>
<dbReference type="EMBL" id="JBFOLK010000038">
    <property type="protein sequence ID" value="KAL2457997.1"/>
    <property type="molecule type" value="Genomic_DNA"/>
</dbReference>
<proteinExistence type="predicted"/>
<protein>
    <submittedName>
        <fullName evidence="2">RNA-directed DNA polymerase</fullName>
    </submittedName>
</protein>
<keyword evidence="3" id="KW-1185">Reference proteome</keyword>
<gene>
    <name evidence="2" type="ORF">Adt_46126</name>
</gene>
<organism evidence="2 3">
    <name type="scientific">Abeliophyllum distichum</name>
    <dbReference type="NCBI Taxonomy" id="126358"/>
    <lineage>
        <taxon>Eukaryota</taxon>
        <taxon>Viridiplantae</taxon>
        <taxon>Streptophyta</taxon>
        <taxon>Embryophyta</taxon>
        <taxon>Tracheophyta</taxon>
        <taxon>Spermatophyta</taxon>
        <taxon>Magnoliopsida</taxon>
        <taxon>eudicotyledons</taxon>
        <taxon>Gunneridae</taxon>
        <taxon>Pentapetalae</taxon>
        <taxon>asterids</taxon>
        <taxon>lamiids</taxon>
        <taxon>Lamiales</taxon>
        <taxon>Oleaceae</taxon>
        <taxon>Forsythieae</taxon>
        <taxon>Abeliophyllum</taxon>
    </lineage>
</organism>
<dbReference type="Proteomes" id="UP001604336">
    <property type="component" value="Unassembled WGS sequence"/>
</dbReference>
<name>A0ABD1P294_9LAMI</name>
<keyword evidence="2" id="KW-0548">Nucleotidyltransferase</keyword>
<evidence type="ECO:0000313" key="3">
    <source>
        <dbReference type="Proteomes" id="UP001604336"/>
    </source>
</evidence>
<dbReference type="Pfam" id="PF24626">
    <property type="entry name" value="SH3_Tf2-1"/>
    <property type="match status" value="1"/>
</dbReference>
<keyword evidence="2" id="KW-0695">RNA-directed DNA polymerase</keyword>
<evidence type="ECO:0000313" key="2">
    <source>
        <dbReference type="EMBL" id="KAL2457997.1"/>
    </source>
</evidence>
<sequence>MRKERFSAHRRSKLYPRGDGPFQVLERINNNAYKLHLRGEYNVSASFNVSDLSPFDAGNDLRSNPFEKRGDDVSFGPASNDSLHILVGPITRSRAKKIKVAIQDFVQTMRAETETRSTTSKTPIFKMSMNKEEPTLVHLIQTKDHIKCILEPIRRLEGQNEHNLKFGDQMTNG</sequence>
<feature type="domain" description="Tf2-1-like SH3-like" evidence="1">
    <location>
        <begin position="2"/>
        <end position="55"/>
    </location>
</feature>
<keyword evidence="2" id="KW-0808">Transferase</keyword>
<comment type="caution">
    <text evidence="2">The sequence shown here is derived from an EMBL/GenBank/DDBJ whole genome shotgun (WGS) entry which is preliminary data.</text>
</comment>
<dbReference type="InterPro" id="IPR056924">
    <property type="entry name" value="SH3_Tf2-1"/>
</dbReference>